<protein>
    <submittedName>
        <fullName evidence="2">Uncharacterized protein</fullName>
    </submittedName>
</protein>
<name>A0AAU8KXN4_9VIRU</name>
<dbReference type="EMBL" id="PP813864">
    <property type="protein sequence ID" value="XCN26725.1"/>
    <property type="molecule type" value="Genomic_DNA"/>
</dbReference>
<evidence type="ECO:0000256" key="1">
    <source>
        <dbReference type="SAM" id="MobiDB-lite"/>
    </source>
</evidence>
<evidence type="ECO:0000313" key="2">
    <source>
        <dbReference type="EMBL" id="XCN26725.1"/>
    </source>
</evidence>
<feature type="compositionally biased region" description="Basic and acidic residues" evidence="1">
    <location>
        <begin position="1"/>
        <end position="17"/>
    </location>
</feature>
<sequence>MPRDMRPPIESSAENRRMISPRMESAYTPKLERISRCSRLPRPFSRPVAISERLPRNERPWYFISLAATGRSVNDDSKAPPSLEIDCQARTFAAIRAAAALPGIRVWPLTSRNRFVIIPSRAVLKFARACGSPPLRTSSLIASRAMFRLASGFVPSRRIRAVFWPDRSRPRNTASRRLPVP</sequence>
<proteinExistence type="predicted"/>
<reference evidence="2" key="1">
    <citation type="submission" date="2024-05" db="EMBL/GenBank/DDBJ databases">
        <title>Defense systems in Pseudomonas aeruginosa.</title>
        <authorList>
            <person name="van den Berg D.F."/>
            <person name="Costa R.A."/>
        </authorList>
    </citation>
    <scope>NUCLEOTIDE SEQUENCE</scope>
</reference>
<feature type="region of interest" description="Disordered" evidence="1">
    <location>
        <begin position="1"/>
        <end position="22"/>
    </location>
</feature>
<organism evidence="2">
    <name type="scientific">Pseudomonas phage vB_PaeP_FBPa42</name>
    <dbReference type="NCBI Taxonomy" id="3231240"/>
    <lineage>
        <taxon>Viruses</taxon>
    </lineage>
</organism>
<accession>A0AAU8KXN4</accession>